<name>A0AAV3YZ71_9GAST</name>
<evidence type="ECO:0000313" key="2">
    <source>
        <dbReference type="EMBL" id="GFN88261.1"/>
    </source>
</evidence>
<evidence type="ECO:0000313" key="3">
    <source>
        <dbReference type="Proteomes" id="UP000735302"/>
    </source>
</evidence>
<sequence length="135" mass="15506">MTERSQHQIPPTAHTQREKDEKRKSQEHGPLANNVLTTITTDSRHNTPTQLCYFQPRVCVFPAQMLPPGPHWPRNTPENKTKKYFSTKNSITTRSPTPTKTNRRQTVPLNYFTFKPKLEGSPSNGFNIYVSPPKC</sequence>
<gene>
    <name evidence="2" type="ORF">PoB_001476700</name>
</gene>
<evidence type="ECO:0000256" key="1">
    <source>
        <dbReference type="SAM" id="MobiDB-lite"/>
    </source>
</evidence>
<dbReference type="Proteomes" id="UP000735302">
    <property type="component" value="Unassembled WGS sequence"/>
</dbReference>
<feature type="compositionally biased region" description="Basic and acidic residues" evidence="1">
    <location>
        <begin position="15"/>
        <end position="27"/>
    </location>
</feature>
<feature type="compositionally biased region" description="Polar residues" evidence="1">
    <location>
        <begin position="84"/>
        <end position="106"/>
    </location>
</feature>
<accession>A0AAV3YZ71</accession>
<dbReference type="AlphaFoldDB" id="A0AAV3YZ71"/>
<dbReference type="EMBL" id="BLXT01001848">
    <property type="protein sequence ID" value="GFN88261.1"/>
    <property type="molecule type" value="Genomic_DNA"/>
</dbReference>
<feature type="region of interest" description="Disordered" evidence="1">
    <location>
        <begin position="1"/>
        <end position="42"/>
    </location>
</feature>
<keyword evidence="3" id="KW-1185">Reference proteome</keyword>
<feature type="region of interest" description="Disordered" evidence="1">
    <location>
        <begin position="70"/>
        <end position="106"/>
    </location>
</feature>
<reference evidence="2 3" key="1">
    <citation type="journal article" date="2021" name="Elife">
        <title>Chloroplast acquisition without the gene transfer in kleptoplastic sea slugs, Plakobranchus ocellatus.</title>
        <authorList>
            <person name="Maeda T."/>
            <person name="Takahashi S."/>
            <person name="Yoshida T."/>
            <person name="Shimamura S."/>
            <person name="Takaki Y."/>
            <person name="Nagai Y."/>
            <person name="Toyoda A."/>
            <person name="Suzuki Y."/>
            <person name="Arimoto A."/>
            <person name="Ishii H."/>
            <person name="Satoh N."/>
            <person name="Nishiyama T."/>
            <person name="Hasebe M."/>
            <person name="Maruyama T."/>
            <person name="Minagawa J."/>
            <person name="Obokata J."/>
            <person name="Shigenobu S."/>
        </authorList>
    </citation>
    <scope>NUCLEOTIDE SEQUENCE [LARGE SCALE GENOMIC DNA]</scope>
</reference>
<organism evidence="2 3">
    <name type="scientific">Plakobranchus ocellatus</name>
    <dbReference type="NCBI Taxonomy" id="259542"/>
    <lineage>
        <taxon>Eukaryota</taxon>
        <taxon>Metazoa</taxon>
        <taxon>Spiralia</taxon>
        <taxon>Lophotrochozoa</taxon>
        <taxon>Mollusca</taxon>
        <taxon>Gastropoda</taxon>
        <taxon>Heterobranchia</taxon>
        <taxon>Euthyneura</taxon>
        <taxon>Panpulmonata</taxon>
        <taxon>Sacoglossa</taxon>
        <taxon>Placobranchoidea</taxon>
        <taxon>Plakobranchidae</taxon>
        <taxon>Plakobranchus</taxon>
    </lineage>
</organism>
<protein>
    <submittedName>
        <fullName evidence="2">Uncharacterized protein</fullName>
    </submittedName>
</protein>
<comment type="caution">
    <text evidence="2">The sequence shown here is derived from an EMBL/GenBank/DDBJ whole genome shotgun (WGS) entry which is preliminary data.</text>
</comment>
<proteinExistence type="predicted"/>